<sequence>MAKNDKNKKSNVITKIIIWAMVITMAVPAIASLLGAIM</sequence>
<accession>A0A1R4IFC2</accession>
<evidence type="ECO:0000313" key="2">
    <source>
        <dbReference type="EMBL" id="SJN18511.1"/>
    </source>
</evidence>
<organism evidence="2 3">
    <name type="scientific">Marinilactibacillus psychrotolerans 42ea</name>
    <dbReference type="NCBI Taxonomy" id="1255609"/>
    <lineage>
        <taxon>Bacteria</taxon>
        <taxon>Bacillati</taxon>
        <taxon>Bacillota</taxon>
        <taxon>Bacilli</taxon>
        <taxon>Lactobacillales</taxon>
        <taxon>Carnobacteriaceae</taxon>
        <taxon>Marinilactibacillus</taxon>
    </lineage>
</organism>
<protein>
    <recommendedName>
        <fullName evidence="4">DUF4044 domain-containing protein</fullName>
    </recommendedName>
</protein>
<evidence type="ECO:0008006" key="4">
    <source>
        <dbReference type="Google" id="ProtNLM"/>
    </source>
</evidence>
<dbReference type="EMBL" id="FUKW01000013">
    <property type="protein sequence ID" value="SJN18511.1"/>
    <property type="molecule type" value="Genomic_DNA"/>
</dbReference>
<name>A0A1R4IFC2_9LACT</name>
<keyword evidence="1" id="KW-0812">Transmembrane</keyword>
<evidence type="ECO:0000313" key="3">
    <source>
        <dbReference type="Proteomes" id="UP000195611"/>
    </source>
</evidence>
<dbReference type="Proteomes" id="UP000195611">
    <property type="component" value="Unassembled WGS sequence"/>
</dbReference>
<evidence type="ECO:0000256" key="1">
    <source>
        <dbReference type="SAM" id="Phobius"/>
    </source>
</evidence>
<proteinExistence type="predicted"/>
<reference evidence="2 3" key="1">
    <citation type="submission" date="2017-02" db="EMBL/GenBank/DDBJ databases">
        <authorList>
            <person name="Peterson S.W."/>
        </authorList>
    </citation>
    <scope>NUCLEOTIDE SEQUENCE [LARGE SCALE GENOMIC DNA]</scope>
    <source>
        <strain evidence="2 3">42ea</strain>
    </source>
</reference>
<keyword evidence="1" id="KW-0472">Membrane</keyword>
<feature type="transmembrane region" description="Helical" evidence="1">
    <location>
        <begin position="12"/>
        <end position="37"/>
    </location>
</feature>
<keyword evidence="1" id="KW-1133">Transmembrane helix</keyword>
<dbReference type="AlphaFoldDB" id="A0A1R4IFC2"/>
<gene>
    <name evidence="2" type="ORF">FM115_00855</name>
</gene>